<feature type="transmembrane region" description="Helical" evidence="1">
    <location>
        <begin position="93"/>
        <end position="114"/>
    </location>
</feature>
<accession>H2YLM8</accession>
<feature type="transmembrane region" description="Helical" evidence="1">
    <location>
        <begin position="120"/>
        <end position="139"/>
    </location>
</feature>
<proteinExistence type="predicted"/>
<dbReference type="InParanoid" id="H2YLM8"/>
<protein>
    <submittedName>
        <fullName evidence="2">Uncharacterized protein</fullName>
    </submittedName>
</protein>
<dbReference type="OMA" id="IVWPIIY"/>
<reference evidence="3" key="1">
    <citation type="submission" date="2003-08" db="EMBL/GenBank/DDBJ databases">
        <authorList>
            <person name="Birren B."/>
            <person name="Nusbaum C."/>
            <person name="Abebe A."/>
            <person name="Abouelleil A."/>
            <person name="Adekoya E."/>
            <person name="Ait-zahra M."/>
            <person name="Allen N."/>
            <person name="Allen T."/>
            <person name="An P."/>
            <person name="Anderson M."/>
            <person name="Anderson S."/>
            <person name="Arachchi H."/>
            <person name="Armbruster J."/>
            <person name="Bachantsang P."/>
            <person name="Baldwin J."/>
            <person name="Barry A."/>
            <person name="Bayul T."/>
            <person name="Blitshsteyn B."/>
            <person name="Bloom T."/>
            <person name="Blye J."/>
            <person name="Boguslavskiy L."/>
            <person name="Borowsky M."/>
            <person name="Boukhgalter B."/>
            <person name="Brunache A."/>
            <person name="Butler J."/>
            <person name="Calixte N."/>
            <person name="Calvo S."/>
            <person name="Camarata J."/>
            <person name="Campo K."/>
            <person name="Chang J."/>
            <person name="Cheshatsang Y."/>
            <person name="Citroen M."/>
            <person name="Collymore A."/>
            <person name="Considine T."/>
            <person name="Cook A."/>
            <person name="Cooke P."/>
            <person name="Corum B."/>
            <person name="Cuomo C."/>
            <person name="David R."/>
            <person name="Dawoe T."/>
            <person name="Degray S."/>
            <person name="Dodge S."/>
            <person name="Dooley K."/>
            <person name="Dorje P."/>
            <person name="Dorjee K."/>
            <person name="Dorris L."/>
            <person name="Duffey N."/>
            <person name="Dupes A."/>
            <person name="Elkins T."/>
            <person name="Engels R."/>
            <person name="Erickson J."/>
            <person name="Farina A."/>
            <person name="Faro S."/>
            <person name="Ferreira P."/>
            <person name="Fischer H."/>
            <person name="Fitzgerald M."/>
            <person name="Foley K."/>
            <person name="Gage D."/>
            <person name="Galagan J."/>
            <person name="Gearin G."/>
            <person name="Gnerre S."/>
            <person name="Gnirke A."/>
            <person name="Goyette A."/>
            <person name="Graham J."/>
            <person name="Grandbois E."/>
            <person name="Gyaltsen K."/>
            <person name="Hafez N."/>
            <person name="Hagopian D."/>
            <person name="Hagos B."/>
            <person name="Hall J."/>
            <person name="Hatcher B."/>
            <person name="Heller A."/>
            <person name="Higgins H."/>
            <person name="Honan T."/>
            <person name="Horn A."/>
            <person name="Houde N."/>
            <person name="Hughes L."/>
            <person name="Hulme W."/>
            <person name="Husby E."/>
            <person name="Iliev I."/>
            <person name="Jaffe D."/>
            <person name="Jones C."/>
            <person name="Kamal M."/>
            <person name="Kamat A."/>
            <person name="Kamvysselis M."/>
            <person name="Karlsson E."/>
            <person name="Kells C."/>
            <person name="Kieu A."/>
            <person name="Kisner P."/>
            <person name="Kodira C."/>
            <person name="Kulbokas E."/>
            <person name="Labutti K."/>
            <person name="Lama D."/>
            <person name="Landers T."/>
            <person name="Leger J."/>
            <person name="Levine S."/>
            <person name="Lewis D."/>
            <person name="Lewis T."/>
            <person name="Lindblad-toh K."/>
            <person name="Liu X."/>
            <person name="Lokyitsang T."/>
            <person name="Lokyitsang Y."/>
            <person name="Lucien O."/>
            <person name="Lui A."/>
            <person name="Ma L.J."/>
            <person name="Mabbitt R."/>
            <person name="Macdonald J."/>
            <person name="Maclean C."/>
            <person name="Major J."/>
            <person name="Manning J."/>
            <person name="Marabella R."/>
            <person name="Maru K."/>
            <person name="Matthews C."/>
            <person name="Mauceli E."/>
            <person name="Mccarthy M."/>
            <person name="Mcdonough S."/>
            <person name="Mcghee T."/>
            <person name="Meldrim J."/>
            <person name="Meneus L."/>
            <person name="Mesirov J."/>
            <person name="Mihalev A."/>
            <person name="Mihova T."/>
            <person name="Mikkelsen T."/>
            <person name="Mlenga V."/>
            <person name="Moru K."/>
            <person name="Mozes J."/>
            <person name="Mulrain L."/>
            <person name="Munson G."/>
            <person name="Naylor J."/>
            <person name="Newes C."/>
            <person name="Nguyen C."/>
            <person name="Nguyen N."/>
            <person name="Nguyen T."/>
            <person name="Nicol R."/>
            <person name="Nielsen C."/>
            <person name="Nizzari M."/>
            <person name="Norbu C."/>
            <person name="Norbu N."/>
            <person name="O'donnell P."/>
            <person name="Okoawo O."/>
            <person name="O'leary S."/>
            <person name="Omotosho B."/>
            <person name="O'neill K."/>
            <person name="Osman S."/>
            <person name="Parker S."/>
            <person name="Perrin D."/>
            <person name="Phunkhang P."/>
            <person name="Piqani B."/>
            <person name="Purcell S."/>
            <person name="Rachupka T."/>
            <person name="Ramasamy U."/>
            <person name="Rameau R."/>
            <person name="Ray V."/>
            <person name="Raymond C."/>
            <person name="Retta R."/>
            <person name="Richardson S."/>
            <person name="Rise C."/>
            <person name="Rodriguez J."/>
            <person name="Rogers J."/>
            <person name="Rogov P."/>
            <person name="Rutman M."/>
            <person name="Schupbach R."/>
            <person name="Seaman C."/>
            <person name="Settipalli S."/>
            <person name="Sharpe T."/>
            <person name="Sheridan J."/>
            <person name="Sherpa N."/>
            <person name="Shi J."/>
            <person name="Smirnov S."/>
            <person name="Smith C."/>
            <person name="Sougnez C."/>
            <person name="Spencer B."/>
            <person name="Stalker J."/>
            <person name="Stange-thomann N."/>
            <person name="Stavropoulos S."/>
            <person name="Stetson K."/>
            <person name="Stone C."/>
            <person name="Stone S."/>
            <person name="Stubbs M."/>
            <person name="Talamas J."/>
            <person name="Tchuinga P."/>
            <person name="Tenzing P."/>
            <person name="Tesfaye S."/>
            <person name="Theodore J."/>
            <person name="Thoulutsang Y."/>
            <person name="Topham K."/>
            <person name="Towey S."/>
            <person name="Tsamla T."/>
            <person name="Tsomo N."/>
            <person name="Vallee D."/>
            <person name="Vassiliev H."/>
            <person name="Venkataraman V."/>
            <person name="Vinson J."/>
            <person name="Vo A."/>
            <person name="Wade C."/>
            <person name="Wang S."/>
            <person name="Wangchuk T."/>
            <person name="Wangdi T."/>
            <person name="Whittaker C."/>
            <person name="Wilkinson J."/>
            <person name="Wu Y."/>
            <person name="Wyman D."/>
            <person name="Yadav S."/>
            <person name="Yang S."/>
            <person name="Yang X."/>
            <person name="Yeager S."/>
            <person name="Yee E."/>
            <person name="Young G."/>
            <person name="Zainoun J."/>
            <person name="Zembeck L."/>
            <person name="Zimmer A."/>
            <person name="Zody M."/>
            <person name="Lander E."/>
        </authorList>
    </citation>
    <scope>NUCLEOTIDE SEQUENCE [LARGE SCALE GENOMIC DNA]</scope>
</reference>
<reference evidence="2" key="3">
    <citation type="submission" date="2025-09" db="UniProtKB">
        <authorList>
            <consortium name="Ensembl"/>
        </authorList>
    </citation>
    <scope>IDENTIFICATION</scope>
</reference>
<feature type="transmembrane region" description="Helical" evidence="1">
    <location>
        <begin position="54"/>
        <end position="81"/>
    </location>
</feature>
<dbReference type="PANTHER" id="PTHR33802:SF1">
    <property type="entry name" value="XK-RELATED PROTEIN"/>
    <property type="match status" value="1"/>
</dbReference>
<dbReference type="eggNOG" id="ENOG502QQ6X">
    <property type="taxonomic scope" value="Eukaryota"/>
</dbReference>
<keyword evidence="3" id="KW-1185">Reference proteome</keyword>
<evidence type="ECO:0000313" key="2">
    <source>
        <dbReference type="Ensembl" id="ENSCSAVP00000006230.1"/>
    </source>
</evidence>
<evidence type="ECO:0000313" key="3">
    <source>
        <dbReference type="Proteomes" id="UP000007875"/>
    </source>
</evidence>
<feature type="transmembrane region" description="Helical" evidence="1">
    <location>
        <begin position="243"/>
        <end position="259"/>
    </location>
</feature>
<keyword evidence="1" id="KW-1133">Transmembrane helix</keyword>
<dbReference type="PANTHER" id="PTHR33802">
    <property type="entry name" value="SI:CH211-161H7.5-RELATED"/>
    <property type="match status" value="1"/>
</dbReference>
<reference evidence="2" key="2">
    <citation type="submission" date="2025-08" db="UniProtKB">
        <authorList>
            <consortium name="Ensembl"/>
        </authorList>
    </citation>
    <scope>IDENTIFICATION</scope>
</reference>
<feature type="transmembrane region" description="Helical" evidence="1">
    <location>
        <begin position="213"/>
        <end position="231"/>
    </location>
</feature>
<dbReference type="AlphaFoldDB" id="H2YLM8"/>
<dbReference type="Ensembl" id="ENSCSAVT00000006308.1">
    <property type="protein sequence ID" value="ENSCSAVP00000006230.1"/>
    <property type="gene ID" value="ENSCSAVG00000003717.1"/>
</dbReference>
<feature type="transmembrane region" description="Helical" evidence="1">
    <location>
        <begin position="7"/>
        <end position="34"/>
    </location>
</feature>
<keyword evidence="1" id="KW-0812">Transmembrane</keyword>
<name>H2YLM8_CIOSA</name>
<dbReference type="Proteomes" id="UP000007875">
    <property type="component" value="Unassembled WGS sequence"/>
</dbReference>
<evidence type="ECO:0000256" key="1">
    <source>
        <dbReference type="SAM" id="Phobius"/>
    </source>
</evidence>
<dbReference type="GeneTree" id="ENSGT00530000064862"/>
<dbReference type="HOGENOM" id="CLU_076617_0_0_1"/>
<organism evidence="2 3">
    <name type="scientific">Ciona savignyi</name>
    <name type="common">Pacific transparent sea squirt</name>
    <dbReference type="NCBI Taxonomy" id="51511"/>
    <lineage>
        <taxon>Eukaryota</taxon>
        <taxon>Metazoa</taxon>
        <taxon>Chordata</taxon>
        <taxon>Tunicata</taxon>
        <taxon>Ascidiacea</taxon>
        <taxon>Phlebobranchia</taxon>
        <taxon>Cionidae</taxon>
        <taxon>Ciona</taxon>
    </lineage>
</organism>
<keyword evidence="1" id="KW-0472">Membrane</keyword>
<sequence length="307" mass="33571">MRALQYVLVAGATVAYLLSFIFAYLNTFAVKGLYYSNNGDVDNKYFQQASPAGIAFGIVWPIIYTWNLAGLIYILVSLCLADNNSPLKTDPPILNTIFFIGYMLTFSITVGWLFAFDREILGLGLALLILAVCSAYVAIGSSCKALTDNINSSVPVQKKVVWPVRIVVQNGLSTLATWLTVATLLNLVDVILYQDSFGITPPIKRGNLSIQNGSTVALVLLLVIILTYFVLDNFVWDRFTRFIFTPYPVLILALSGLIAKLRPLDDASQNLIIASVELGLVVVALITKVSLVTYRSIAQRSAVATAK</sequence>
<feature type="transmembrane region" description="Helical" evidence="1">
    <location>
        <begin position="175"/>
        <end position="193"/>
    </location>
</feature>
<feature type="transmembrane region" description="Helical" evidence="1">
    <location>
        <begin position="271"/>
        <end position="291"/>
    </location>
</feature>